<gene>
    <name evidence="5" type="ORF">ATL17_2587</name>
</gene>
<dbReference type="InterPro" id="IPR013216">
    <property type="entry name" value="Methyltransf_11"/>
</dbReference>
<dbReference type="Pfam" id="PF08241">
    <property type="entry name" value="Methyltransf_11"/>
    <property type="match status" value="1"/>
</dbReference>
<keyword evidence="1" id="KW-0489">Methyltransferase</keyword>
<evidence type="ECO:0000256" key="2">
    <source>
        <dbReference type="ARBA" id="ARBA00022679"/>
    </source>
</evidence>
<protein>
    <recommendedName>
        <fullName evidence="4">Methyltransferase type 11 domain-containing protein</fullName>
    </recommendedName>
</protein>
<dbReference type="SUPFAM" id="SSF53335">
    <property type="entry name" value="S-adenosyl-L-methionine-dependent methyltransferases"/>
    <property type="match status" value="1"/>
</dbReference>
<dbReference type="Gene3D" id="3.40.50.150">
    <property type="entry name" value="Vaccinia Virus protein VP39"/>
    <property type="match status" value="1"/>
</dbReference>
<dbReference type="RefSeq" id="WP_133573211.1">
    <property type="nucleotide sequence ID" value="NZ_SNYR01000003.1"/>
</dbReference>
<dbReference type="AlphaFoldDB" id="A0A4V6PX17"/>
<dbReference type="InterPro" id="IPR050602">
    <property type="entry name" value="Malonyl-ACP_OMT"/>
</dbReference>
<dbReference type="EMBL" id="SNYR01000003">
    <property type="protein sequence ID" value="TDQ61490.1"/>
    <property type="molecule type" value="Genomic_DNA"/>
</dbReference>
<evidence type="ECO:0000313" key="5">
    <source>
        <dbReference type="EMBL" id="TDQ61490.1"/>
    </source>
</evidence>
<evidence type="ECO:0000313" key="6">
    <source>
        <dbReference type="Proteomes" id="UP000295391"/>
    </source>
</evidence>
<feature type="domain" description="Methyltransferase type 11" evidence="4">
    <location>
        <begin position="98"/>
        <end position="144"/>
    </location>
</feature>
<evidence type="ECO:0000256" key="3">
    <source>
        <dbReference type="SAM" id="MobiDB-lite"/>
    </source>
</evidence>
<dbReference type="PANTHER" id="PTHR13090:SF1">
    <property type="entry name" value="ARGININE-HYDROXYLASE NDUFAF5, MITOCHONDRIAL"/>
    <property type="match status" value="1"/>
</dbReference>
<dbReference type="OrthoDB" id="9793723at2"/>
<dbReference type="GO" id="GO:0032259">
    <property type="term" value="P:methylation"/>
    <property type="evidence" value="ECO:0007669"/>
    <property type="project" value="UniProtKB-KW"/>
</dbReference>
<evidence type="ECO:0000259" key="4">
    <source>
        <dbReference type="Pfam" id="PF08241"/>
    </source>
</evidence>
<keyword evidence="6" id="KW-1185">Reference proteome</keyword>
<organism evidence="5 6">
    <name type="scientific">Maritalea mobilis</name>
    <dbReference type="NCBI Taxonomy" id="483324"/>
    <lineage>
        <taxon>Bacteria</taxon>
        <taxon>Pseudomonadati</taxon>
        <taxon>Pseudomonadota</taxon>
        <taxon>Alphaproteobacteria</taxon>
        <taxon>Hyphomicrobiales</taxon>
        <taxon>Devosiaceae</taxon>
        <taxon>Maritalea</taxon>
    </lineage>
</organism>
<dbReference type="PANTHER" id="PTHR13090">
    <property type="entry name" value="ARGININE-HYDROXYLASE NDUFAF5, MITOCHONDRIAL"/>
    <property type="match status" value="1"/>
</dbReference>
<feature type="region of interest" description="Disordered" evidence="3">
    <location>
        <begin position="272"/>
        <end position="298"/>
    </location>
</feature>
<dbReference type="Proteomes" id="UP000295391">
    <property type="component" value="Unassembled WGS sequence"/>
</dbReference>
<proteinExistence type="predicted"/>
<keyword evidence="2" id="KW-0808">Transferase</keyword>
<sequence length="298" mass="33190">MAQNNQVKKLFDRELIARRLQKASIFQTASGPDNFIADLITNDLRDRLSAITRTFNKALLLAPHPDFFAKDVRTTEAPINFEYGLTLPLTEATDVTIYDPANLALPHNDYDLIVSLADLQMLDDVPGFFIQAQRFLRPDGLCVVATLGGDSLTELRQAWLSADVEHSGGAYARVAPFIDIRDGGALLQRGGFALPVSDLEHHVVRYGHPISLMEELRQFGASNPLLERPKNFVSRSLLAKAVENYQTQFTDEDGRCRATLDLLWLMGWTPHESQQKPMRPGSAKTSLKDVLGDKSEKG</sequence>
<feature type="compositionally biased region" description="Basic and acidic residues" evidence="3">
    <location>
        <begin position="286"/>
        <end position="298"/>
    </location>
</feature>
<name>A0A4V6PX17_9HYPH</name>
<comment type="caution">
    <text evidence="5">The sequence shown here is derived from an EMBL/GenBank/DDBJ whole genome shotgun (WGS) entry which is preliminary data.</text>
</comment>
<reference evidence="5 6" key="1">
    <citation type="submission" date="2019-03" db="EMBL/GenBank/DDBJ databases">
        <title>Genomic Encyclopedia of Type Strains, Phase III (KMG-III): the genomes of soil and plant-associated and newly described type strains.</title>
        <authorList>
            <person name="Whitman W."/>
        </authorList>
    </citation>
    <scope>NUCLEOTIDE SEQUENCE [LARGE SCALE GENOMIC DNA]</scope>
    <source>
        <strain evidence="5 6">CGMCC 1.7002</strain>
    </source>
</reference>
<dbReference type="GO" id="GO:0008757">
    <property type="term" value="F:S-adenosylmethionine-dependent methyltransferase activity"/>
    <property type="evidence" value="ECO:0007669"/>
    <property type="project" value="InterPro"/>
</dbReference>
<accession>A0A4V6PX17</accession>
<evidence type="ECO:0000256" key="1">
    <source>
        <dbReference type="ARBA" id="ARBA00022603"/>
    </source>
</evidence>
<dbReference type="InterPro" id="IPR029063">
    <property type="entry name" value="SAM-dependent_MTases_sf"/>
</dbReference>